<evidence type="ECO:0000313" key="1">
    <source>
        <dbReference type="EMBL" id="KAF9521626.1"/>
    </source>
</evidence>
<keyword evidence="2" id="KW-1185">Reference proteome</keyword>
<accession>A0A9P6JHN4</accession>
<reference evidence="1" key="1">
    <citation type="submission" date="2020-11" db="EMBL/GenBank/DDBJ databases">
        <authorList>
            <consortium name="DOE Joint Genome Institute"/>
            <person name="Ahrendt S."/>
            <person name="Riley R."/>
            <person name="Andreopoulos W."/>
            <person name="Labutti K."/>
            <person name="Pangilinan J."/>
            <person name="Ruiz-Duenas F.J."/>
            <person name="Barrasa J.M."/>
            <person name="Sanchez-Garcia M."/>
            <person name="Camarero S."/>
            <person name="Miyauchi S."/>
            <person name="Serrano A."/>
            <person name="Linde D."/>
            <person name="Babiker R."/>
            <person name="Drula E."/>
            <person name="Ayuso-Fernandez I."/>
            <person name="Pacheco R."/>
            <person name="Padilla G."/>
            <person name="Ferreira P."/>
            <person name="Barriuso J."/>
            <person name="Kellner H."/>
            <person name="Castanera R."/>
            <person name="Alfaro M."/>
            <person name="Ramirez L."/>
            <person name="Pisabarro A.G."/>
            <person name="Kuo A."/>
            <person name="Tritt A."/>
            <person name="Lipzen A."/>
            <person name="He G."/>
            <person name="Yan M."/>
            <person name="Ng V."/>
            <person name="Cullen D."/>
            <person name="Martin F."/>
            <person name="Rosso M.-N."/>
            <person name="Henrissat B."/>
            <person name="Hibbett D."/>
            <person name="Martinez A.T."/>
            <person name="Grigoriev I.V."/>
        </authorList>
    </citation>
    <scope>NUCLEOTIDE SEQUENCE</scope>
    <source>
        <strain evidence="1">CBS 506.95</strain>
    </source>
</reference>
<protein>
    <submittedName>
        <fullName evidence="1">Uncharacterized protein</fullName>
    </submittedName>
</protein>
<evidence type="ECO:0000313" key="2">
    <source>
        <dbReference type="Proteomes" id="UP000807306"/>
    </source>
</evidence>
<comment type="caution">
    <text evidence="1">The sequence shown here is derived from an EMBL/GenBank/DDBJ whole genome shotgun (WGS) entry which is preliminary data.</text>
</comment>
<name>A0A9P6JHN4_9AGAR</name>
<gene>
    <name evidence="1" type="ORF">CPB83DRAFT_841115</name>
</gene>
<organism evidence="1 2">
    <name type="scientific">Crepidotus variabilis</name>
    <dbReference type="NCBI Taxonomy" id="179855"/>
    <lineage>
        <taxon>Eukaryota</taxon>
        <taxon>Fungi</taxon>
        <taxon>Dikarya</taxon>
        <taxon>Basidiomycota</taxon>
        <taxon>Agaricomycotina</taxon>
        <taxon>Agaricomycetes</taxon>
        <taxon>Agaricomycetidae</taxon>
        <taxon>Agaricales</taxon>
        <taxon>Agaricineae</taxon>
        <taxon>Crepidotaceae</taxon>
        <taxon>Crepidotus</taxon>
    </lineage>
</organism>
<proteinExistence type="predicted"/>
<dbReference type="Proteomes" id="UP000807306">
    <property type="component" value="Unassembled WGS sequence"/>
</dbReference>
<dbReference type="EMBL" id="MU158010">
    <property type="protein sequence ID" value="KAF9521626.1"/>
    <property type="molecule type" value="Genomic_DNA"/>
</dbReference>
<dbReference type="AlphaFoldDB" id="A0A9P6JHN4"/>
<sequence length="168" mass="19429">MRHASWAEAKNTRASYQCLKTDKLLELEIILQSIQQTEDALGDADHFIGELYYLIKKSGLKPPQMSDEVEDTSYTHTIQSDDDRFSSYFRQWNAPDTIVYAANGIPINPVLHYWHLQGVSRDRNLGFRHKEWRASSKPLKSTKPPTSVLPYFYILDLSAKSLRIFYTA</sequence>